<dbReference type="PANTHER" id="PTHR37490:SF3">
    <property type="entry name" value="DUF3431 DOMAIN CONTAINING PROTEIN"/>
    <property type="match status" value="1"/>
</dbReference>
<dbReference type="AlphaFoldDB" id="A0A8H7W040"/>
<dbReference type="Proteomes" id="UP000664132">
    <property type="component" value="Unassembled WGS sequence"/>
</dbReference>
<sequence length="301" mass="35020">MDISALLVCSHRILSADFLAKRSPGSLHTVIQRLLLDEESQYSELQSYSIYGGRPKCAVSHASESRQRSNGISHLYVRLLRQPPDISIFLHGQDYAWHIDGALEYSTAKSLNRLDLTEVLRRKYMNLRISWDNACPNWMNTSITIDSPEFSTKLKGEEAYMKDAFEALFPGDPLPEILAAPCCSQFAVTRDTIRSVPRERYQNAMSWLQNGSMSSSISGRIWEHLWHWLFLKRAWKTLEKMRYDFQEFKNELLNGGMRSEDRRIVRLEKRIEDLKGRIVPWRERAILTGEDKARRREITGH</sequence>
<gene>
    <name evidence="1" type="ORF">IFR04_013844</name>
</gene>
<dbReference type="EMBL" id="JAFJYH010000337">
    <property type="protein sequence ID" value="KAG4413036.1"/>
    <property type="molecule type" value="Genomic_DNA"/>
</dbReference>
<keyword evidence="2" id="KW-1185">Reference proteome</keyword>
<evidence type="ECO:0000313" key="2">
    <source>
        <dbReference type="Proteomes" id="UP000664132"/>
    </source>
</evidence>
<dbReference type="PANTHER" id="PTHR37490">
    <property type="entry name" value="EXPRESSED PROTEIN"/>
    <property type="match status" value="1"/>
</dbReference>
<organism evidence="1 2">
    <name type="scientific">Cadophora malorum</name>
    <dbReference type="NCBI Taxonomy" id="108018"/>
    <lineage>
        <taxon>Eukaryota</taxon>
        <taxon>Fungi</taxon>
        <taxon>Dikarya</taxon>
        <taxon>Ascomycota</taxon>
        <taxon>Pezizomycotina</taxon>
        <taxon>Leotiomycetes</taxon>
        <taxon>Helotiales</taxon>
        <taxon>Ploettnerulaceae</taxon>
        <taxon>Cadophora</taxon>
    </lineage>
</organism>
<reference evidence="1" key="1">
    <citation type="submission" date="2021-02" db="EMBL/GenBank/DDBJ databases">
        <title>Genome sequence Cadophora malorum strain M34.</title>
        <authorList>
            <person name="Stefanovic E."/>
            <person name="Vu D."/>
            <person name="Scully C."/>
            <person name="Dijksterhuis J."/>
            <person name="Roader J."/>
            <person name="Houbraken J."/>
        </authorList>
    </citation>
    <scope>NUCLEOTIDE SEQUENCE</scope>
    <source>
        <strain evidence="1">M34</strain>
    </source>
</reference>
<proteinExistence type="predicted"/>
<evidence type="ECO:0000313" key="1">
    <source>
        <dbReference type="EMBL" id="KAG4413036.1"/>
    </source>
</evidence>
<comment type="caution">
    <text evidence="1">The sequence shown here is derived from an EMBL/GenBank/DDBJ whole genome shotgun (WGS) entry which is preliminary data.</text>
</comment>
<accession>A0A8H7W040</accession>
<name>A0A8H7W040_9HELO</name>
<dbReference type="InterPro" id="IPR021838">
    <property type="entry name" value="DUF3431"/>
</dbReference>
<dbReference type="Pfam" id="PF11913">
    <property type="entry name" value="DUF3431"/>
    <property type="match status" value="1"/>
</dbReference>
<dbReference type="OrthoDB" id="426718at2759"/>
<protein>
    <submittedName>
        <fullName evidence="1">Uncharacterized protein</fullName>
    </submittedName>
</protein>